<dbReference type="PANTHER" id="PTHR43736:SF1">
    <property type="entry name" value="DIHYDRONEOPTERIN TRIPHOSPHATE DIPHOSPHATASE"/>
    <property type="match status" value="1"/>
</dbReference>
<dbReference type="PROSITE" id="PS51462">
    <property type="entry name" value="NUDIX"/>
    <property type="match status" value="1"/>
</dbReference>
<evidence type="ECO:0000313" key="5">
    <source>
        <dbReference type="EMBL" id="EFW04242.1"/>
    </source>
</evidence>
<dbReference type="PROSITE" id="PS00893">
    <property type="entry name" value="NUDIX_BOX"/>
    <property type="match status" value="1"/>
</dbReference>
<dbReference type="CDD" id="cd04665">
    <property type="entry name" value="NUDIX_RppH"/>
    <property type="match status" value="1"/>
</dbReference>
<evidence type="ECO:0000256" key="1">
    <source>
        <dbReference type="ARBA" id="ARBA00005582"/>
    </source>
</evidence>
<evidence type="ECO:0000313" key="6">
    <source>
        <dbReference type="Proteomes" id="UP000003157"/>
    </source>
</evidence>
<name>E7GCN3_9FIRM</name>
<proteinExistence type="inferred from homology"/>
<organism evidence="5 6">
    <name type="scientific">Coprobacillus cateniformis</name>
    <dbReference type="NCBI Taxonomy" id="100884"/>
    <lineage>
        <taxon>Bacteria</taxon>
        <taxon>Bacillati</taxon>
        <taxon>Bacillota</taxon>
        <taxon>Erysipelotrichia</taxon>
        <taxon>Erysipelotrichales</taxon>
        <taxon>Coprobacillaceae</taxon>
        <taxon>Coprobacillus</taxon>
    </lineage>
</organism>
<evidence type="ECO:0000259" key="4">
    <source>
        <dbReference type="PROSITE" id="PS51462"/>
    </source>
</evidence>
<comment type="caution">
    <text evidence="5">The sequence shown here is derived from an EMBL/GenBank/DDBJ whole genome shotgun (WGS) entry which is preliminary data.</text>
</comment>
<keyword evidence="2 3" id="KW-0378">Hydrolase</keyword>
<dbReference type="eggNOG" id="COG0494">
    <property type="taxonomic scope" value="Bacteria"/>
</dbReference>
<reference evidence="5 6" key="1">
    <citation type="submission" date="2010-12" db="EMBL/GenBank/DDBJ databases">
        <title>The Genome Sequence of Coprobacillus sp. strain 29_1.</title>
        <authorList>
            <consortium name="The Broad Institute Genome Sequencing Platform"/>
            <person name="Earl A."/>
            <person name="Ward D."/>
            <person name="Feldgarden M."/>
            <person name="Gevers D."/>
            <person name="Daigneault M."/>
            <person name="Sibley C.D."/>
            <person name="White A."/>
            <person name="Strauss J."/>
            <person name="Allen-Vercoe E."/>
            <person name="Young S.K."/>
            <person name="Zeng Q."/>
            <person name="Gargeya S."/>
            <person name="Fitzgerald M."/>
            <person name="Haas B."/>
            <person name="Abouelleil A."/>
            <person name="Alvarado L."/>
            <person name="Arachchi H.M."/>
            <person name="Berlin A."/>
            <person name="Brown A."/>
            <person name="Chapman S.B."/>
            <person name="Chen Z."/>
            <person name="Dunbar C."/>
            <person name="Freedman E."/>
            <person name="Gearin G."/>
            <person name="Gellesch M."/>
            <person name="Goldberg J."/>
            <person name="Griggs A."/>
            <person name="Gujja S."/>
            <person name="Heilman E."/>
            <person name="Heiman D."/>
            <person name="Howarth C."/>
            <person name="Larson L."/>
            <person name="Lui A."/>
            <person name="MacDonald P.J.P."/>
            <person name="Mehta T."/>
            <person name="Montmayeur A."/>
            <person name="Murphy C."/>
            <person name="Neiman D."/>
            <person name="Pearson M."/>
            <person name="Priest M."/>
            <person name="Roberts A."/>
            <person name="Saif S."/>
            <person name="Shea T."/>
            <person name="Shenoy N."/>
            <person name="Sisk P."/>
            <person name="Stolte C."/>
            <person name="Sykes S."/>
            <person name="White J."/>
            <person name="Yandava C."/>
            <person name="Nusbaum C."/>
            <person name="Birren B."/>
        </authorList>
    </citation>
    <scope>NUCLEOTIDE SEQUENCE [LARGE SCALE GENOMIC DNA]</scope>
    <source>
        <strain evidence="5 6">29_1</strain>
    </source>
</reference>
<evidence type="ECO:0000256" key="2">
    <source>
        <dbReference type="ARBA" id="ARBA00022801"/>
    </source>
</evidence>
<dbReference type="PRINTS" id="PR00502">
    <property type="entry name" value="NUDIXFAMILY"/>
</dbReference>
<feature type="domain" description="Nudix hydrolase" evidence="4">
    <location>
        <begin position="11"/>
        <end position="143"/>
    </location>
</feature>
<keyword evidence="6" id="KW-1185">Reference proteome</keyword>
<dbReference type="SUPFAM" id="SSF55811">
    <property type="entry name" value="Nudix"/>
    <property type="match status" value="1"/>
</dbReference>
<dbReference type="STRING" id="100884.GCA_000269565_00178"/>
<dbReference type="AlphaFoldDB" id="E7GCN3"/>
<dbReference type="InterPro" id="IPR020084">
    <property type="entry name" value="NUDIX_hydrolase_CS"/>
</dbReference>
<dbReference type="Pfam" id="PF00293">
    <property type="entry name" value="NUDIX"/>
    <property type="match status" value="1"/>
</dbReference>
<accession>E7GCN3</accession>
<dbReference type="InterPro" id="IPR014078">
    <property type="entry name" value="Nudix_YtkD"/>
</dbReference>
<dbReference type="HOGENOM" id="CLU_127485_0_0_9"/>
<dbReference type="InterPro" id="IPR015797">
    <property type="entry name" value="NUDIX_hydrolase-like_dom_sf"/>
</dbReference>
<dbReference type="PANTHER" id="PTHR43736">
    <property type="entry name" value="ADP-RIBOSE PYROPHOSPHATASE"/>
    <property type="match status" value="1"/>
</dbReference>
<evidence type="ECO:0000256" key="3">
    <source>
        <dbReference type="RuleBase" id="RU003476"/>
    </source>
</evidence>
<dbReference type="EMBL" id="ADKX01000039">
    <property type="protein sequence ID" value="EFW04242.1"/>
    <property type="molecule type" value="Genomic_DNA"/>
</dbReference>
<comment type="similarity">
    <text evidence="1 3">Belongs to the Nudix hydrolase family.</text>
</comment>
<dbReference type="GO" id="GO:0016787">
    <property type="term" value="F:hydrolase activity"/>
    <property type="evidence" value="ECO:0007669"/>
    <property type="project" value="UniProtKB-KW"/>
</dbReference>
<sequence length="143" mass="16808">MMKIQFYQTIDDHLLKYAVIVSKYKGQWVFVKHKERTTYEVPGGHREAFETIEQAARRELYEETGASSYKLFPICVYSVTGKTRVNLSGQESYGMLYYADIHEFSIKPHSEIEKVYFFVDLPVSWTYPDIQPHLIQKVQKSIV</sequence>
<dbReference type="Proteomes" id="UP000003157">
    <property type="component" value="Unassembled WGS sequence"/>
</dbReference>
<protein>
    <submittedName>
        <fullName evidence="5">NUDIX hydrolase</fullName>
    </submittedName>
</protein>
<dbReference type="InterPro" id="IPR000086">
    <property type="entry name" value="NUDIX_hydrolase_dom"/>
</dbReference>
<gene>
    <name evidence="5" type="ORF">HMPREF9488_02525</name>
</gene>
<dbReference type="Gene3D" id="3.90.79.10">
    <property type="entry name" value="Nucleoside Triphosphate Pyrophosphohydrolase"/>
    <property type="match status" value="1"/>
</dbReference>
<dbReference type="InterPro" id="IPR020476">
    <property type="entry name" value="Nudix_hydrolase"/>
</dbReference>